<keyword evidence="3" id="KW-1185">Reference proteome</keyword>
<sequence>MSALVISFLIPHSSSAAELPRPAADGAAEDMGKYNPPEWPVPGLPATTVTGQATMFETSVLNVLYGIWRLLDTSIYS</sequence>
<dbReference type="AlphaFoldDB" id="A0A4C1SCP4"/>
<evidence type="ECO:0000313" key="2">
    <source>
        <dbReference type="EMBL" id="GBO99952.1"/>
    </source>
</evidence>
<evidence type="ECO:0000313" key="3">
    <source>
        <dbReference type="Proteomes" id="UP000299102"/>
    </source>
</evidence>
<keyword evidence="1" id="KW-0732">Signal</keyword>
<comment type="caution">
    <text evidence="2">The sequence shown here is derived from an EMBL/GenBank/DDBJ whole genome shotgun (WGS) entry which is preliminary data.</text>
</comment>
<accession>A0A4C1SCP4</accession>
<dbReference type="EMBL" id="BGZK01000004">
    <property type="protein sequence ID" value="GBO99952.1"/>
    <property type="molecule type" value="Genomic_DNA"/>
</dbReference>
<feature type="signal peptide" evidence="1">
    <location>
        <begin position="1"/>
        <end position="16"/>
    </location>
</feature>
<organism evidence="2 3">
    <name type="scientific">Eumeta variegata</name>
    <name type="common">Bagworm moth</name>
    <name type="synonym">Eumeta japonica</name>
    <dbReference type="NCBI Taxonomy" id="151549"/>
    <lineage>
        <taxon>Eukaryota</taxon>
        <taxon>Metazoa</taxon>
        <taxon>Ecdysozoa</taxon>
        <taxon>Arthropoda</taxon>
        <taxon>Hexapoda</taxon>
        <taxon>Insecta</taxon>
        <taxon>Pterygota</taxon>
        <taxon>Neoptera</taxon>
        <taxon>Endopterygota</taxon>
        <taxon>Lepidoptera</taxon>
        <taxon>Glossata</taxon>
        <taxon>Ditrysia</taxon>
        <taxon>Tineoidea</taxon>
        <taxon>Psychidae</taxon>
        <taxon>Oiketicinae</taxon>
        <taxon>Eumeta</taxon>
    </lineage>
</organism>
<reference evidence="2 3" key="1">
    <citation type="journal article" date="2019" name="Commun. Biol.">
        <title>The bagworm genome reveals a unique fibroin gene that provides high tensile strength.</title>
        <authorList>
            <person name="Kono N."/>
            <person name="Nakamura H."/>
            <person name="Ohtoshi R."/>
            <person name="Tomita M."/>
            <person name="Numata K."/>
            <person name="Arakawa K."/>
        </authorList>
    </citation>
    <scope>NUCLEOTIDE SEQUENCE [LARGE SCALE GENOMIC DNA]</scope>
</reference>
<protein>
    <submittedName>
        <fullName evidence="2">Uncharacterized protein</fullName>
    </submittedName>
</protein>
<dbReference type="Proteomes" id="UP000299102">
    <property type="component" value="Unassembled WGS sequence"/>
</dbReference>
<proteinExistence type="predicted"/>
<feature type="chain" id="PRO_5020028073" evidence="1">
    <location>
        <begin position="17"/>
        <end position="77"/>
    </location>
</feature>
<gene>
    <name evidence="2" type="ORF">EVAR_74307_1</name>
</gene>
<name>A0A4C1SCP4_EUMVA</name>
<evidence type="ECO:0000256" key="1">
    <source>
        <dbReference type="SAM" id="SignalP"/>
    </source>
</evidence>